<protein>
    <submittedName>
        <fullName evidence="3">Dihydroorotase</fullName>
        <ecNumber evidence="3">3.5.2.3</ecNumber>
    </submittedName>
</protein>
<dbReference type="PANTHER" id="PTHR43668">
    <property type="entry name" value="ALLANTOINASE"/>
    <property type="match status" value="1"/>
</dbReference>
<dbReference type="RefSeq" id="WP_042279298.1">
    <property type="nucleotide sequence ID" value="NZ_BBML01000006.1"/>
</dbReference>
<dbReference type="InterPro" id="IPR032466">
    <property type="entry name" value="Metal_Hydrolase"/>
</dbReference>
<organism evidence="3 4">
    <name type="scientific">Nonlabens tegetincola</name>
    <dbReference type="NCBI Taxonomy" id="323273"/>
    <lineage>
        <taxon>Bacteria</taxon>
        <taxon>Pseudomonadati</taxon>
        <taxon>Bacteroidota</taxon>
        <taxon>Flavobacteriia</taxon>
        <taxon>Flavobacteriales</taxon>
        <taxon>Flavobacteriaceae</taxon>
        <taxon>Nonlabens</taxon>
    </lineage>
</organism>
<feature type="domain" description="Dihydroorotase catalytic" evidence="2">
    <location>
        <begin position="57"/>
        <end position="234"/>
    </location>
</feature>
<gene>
    <name evidence="3" type="ORF">JCM19294_131</name>
</gene>
<reference evidence="3" key="1">
    <citation type="journal article" date="2014" name="Genome Announc.">
        <title>Draft Genome Sequences of Marine Flavobacterium Nonlabens Strains NR17, NR24, NR27, NR32, NR33, and Ara13.</title>
        <authorList>
            <person name="Nakanishi M."/>
            <person name="Meirelles P."/>
            <person name="Suzuki R."/>
            <person name="Takatani N."/>
            <person name="Mino S."/>
            <person name="Suda W."/>
            <person name="Oshima K."/>
            <person name="Hattori M."/>
            <person name="Ohkuma M."/>
            <person name="Hosokawa M."/>
            <person name="Miyashita K."/>
            <person name="Thompson F.L."/>
            <person name="Niwa A."/>
            <person name="Sawabe T."/>
            <person name="Sawabe T."/>
        </authorList>
    </citation>
    <scope>NUCLEOTIDE SEQUENCE [LARGE SCALE GENOMIC DNA]</scope>
    <source>
        <strain evidence="3">JCM 19294</strain>
    </source>
</reference>
<dbReference type="Pfam" id="PF12890">
    <property type="entry name" value="DHOase"/>
    <property type="match status" value="1"/>
</dbReference>
<comment type="caution">
    <text evidence="3">The sequence shown here is derived from an EMBL/GenBank/DDBJ whole genome shotgun (WGS) entry which is preliminary data.</text>
</comment>
<dbReference type="EMBL" id="BBML01000006">
    <property type="protein sequence ID" value="GAK97595.1"/>
    <property type="molecule type" value="Genomic_DNA"/>
</dbReference>
<evidence type="ECO:0000256" key="1">
    <source>
        <dbReference type="ARBA" id="ARBA00022975"/>
    </source>
</evidence>
<dbReference type="CDD" id="cd01317">
    <property type="entry name" value="DHOase_IIa"/>
    <property type="match status" value="1"/>
</dbReference>
<name>A0A090Q3N8_9FLAO</name>
<dbReference type="SUPFAM" id="SSF51556">
    <property type="entry name" value="Metallo-dependent hydrolases"/>
    <property type="match status" value="1"/>
</dbReference>
<accession>A0A090Q3N8</accession>
<keyword evidence="4" id="KW-1185">Reference proteome</keyword>
<sequence>MILIKQAKILDEYSDHHDTIQDILIEDGIIKKIASNISEDQKIEHIINVEGLHISIGWIDSSVCSGEPGFEERQTLKNLVNAASIGGFTTVLLNPNNQPNPEEGSQIKSLKNYLCDQPVDLIPIGSLTLSQKGEHLAELYDMKEAGAAGFYDFKKSITNANLMKVALQYSTGFNAVIQSYPENSDLAGKGMVNEDSTTALLGLKSKPAMAETVQVARDLQILSYTGGLLHFPTVSLSESVNLIDEARSQGLSASCSVSINNLLLDSQSLLGFEANFKLDPPLRNEEEKLALVQDVKSGKVQMVTSDHIPLDIEHKKLEFDRAKSGATAIEVTFKALNAVVDTYTSVKLLTGAYDVFPIERPRIKANQKAVITMFTDSENDTITSTDLVSTSKNCALLGCKTRGRVLGIINGKKIKIYE</sequence>
<keyword evidence="1" id="KW-0665">Pyrimidine biosynthesis</keyword>
<dbReference type="eggNOG" id="COG0044">
    <property type="taxonomic scope" value="Bacteria"/>
</dbReference>
<dbReference type="PANTHER" id="PTHR43668:SF2">
    <property type="entry name" value="ALLANTOINASE"/>
    <property type="match status" value="1"/>
</dbReference>
<evidence type="ECO:0000313" key="3">
    <source>
        <dbReference type="EMBL" id="GAK97595.1"/>
    </source>
</evidence>
<dbReference type="GO" id="GO:0004038">
    <property type="term" value="F:allantoinase activity"/>
    <property type="evidence" value="ECO:0007669"/>
    <property type="project" value="TreeGrafter"/>
</dbReference>
<dbReference type="Gene3D" id="3.20.20.140">
    <property type="entry name" value="Metal-dependent hydrolases"/>
    <property type="match status" value="1"/>
</dbReference>
<dbReference type="EC" id="3.5.2.3" evidence="3"/>
<dbReference type="GO" id="GO:0005737">
    <property type="term" value="C:cytoplasm"/>
    <property type="evidence" value="ECO:0007669"/>
    <property type="project" value="TreeGrafter"/>
</dbReference>
<dbReference type="Gene3D" id="2.30.40.10">
    <property type="entry name" value="Urease, subunit C, domain 1"/>
    <property type="match status" value="1"/>
</dbReference>
<proteinExistence type="predicted"/>
<dbReference type="InterPro" id="IPR004722">
    <property type="entry name" value="DHOase"/>
</dbReference>
<dbReference type="SUPFAM" id="SSF51338">
    <property type="entry name" value="Composite domain of metallo-dependent hydrolases"/>
    <property type="match status" value="1"/>
</dbReference>
<dbReference type="GO" id="GO:0006221">
    <property type="term" value="P:pyrimidine nucleotide biosynthetic process"/>
    <property type="evidence" value="ECO:0007669"/>
    <property type="project" value="UniProtKB-KW"/>
</dbReference>
<evidence type="ECO:0000313" key="4">
    <source>
        <dbReference type="Proteomes" id="UP000029221"/>
    </source>
</evidence>
<dbReference type="InterPro" id="IPR050138">
    <property type="entry name" value="DHOase/Allantoinase_Hydrolase"/>
</dbReference>
<evidence type="ECO:0000259" key="2">
    <source>
        <dbReference type="Pfam" id="PF12890"/>
    </source>
</evidence>
<dbReference type="InterPro" id="IPR011059">
    <property type="entry name" value="Metal-dep_hydrolase_composite"/>
</dbReference>
<keyword evidence="3" id="KW-0378">Hydrolase</keyword>
<dbReference type="AlphaFoldDB" id="A0A090Q3N8"/>
<dbReference type="Proteomes" id="UP000029221">
    <property type="component" value="Unassembled WGS sequence"/>
</dbReference>
<dbReference type="InterPro" id="IPR024403">
    <property type="entry name" value="DHOase_cat"/>
</dbReference>
<dbReference type="GO" id="GO:0006145">
    <property type="term" value="P:purine nucleobase catabolic process"/>
    <property type="evidence" value="ECO:0007669"/>
    <property type="project" value="TreeGrafter"/>
</dbReference>
<dbReference type="GO" id="GO:0046872">
    <property type="term" value="F:metal ion binding"/>
    <property type="evidence" value="ECO:0007669"/>
    <property type="project" value="InterPro"/>
</dbReference>
<dbReference type="GO" id="GO:0004151">
    <property type="term" value="F:dihydroorotase activity"/>
    <property type="evidence" value="ECO:0007669"/>
    <property type="project" value="UniProtKB-EC"/>
</dbReference>